<dbReference type="Proteomes" id="UP001500655">
    <property type="component" value="Unassembled WGS sequence"/>
</dbReference>
<name>A0ABN2JRC0_9ACTN</name>
<dbReference type="Pfam" id="PF01370">
    <property type="entry name" value="Epimerase"/>
    <property type="match status" value="1"/>
</dbReference>
<dbReference type="EMBL" id="BAAALS010000001">
    <property type="protein sequence ID" value="GAA1736139.1"/>
    <property type="molecule type" value="Genomic_DNA"/>
</dbReference>
<keyword evidence="3" id="KW-1185">Reference proteome</keyword>
<dbReference type="PANTHER" id="PTHR48079">
    <property type="entry name" value="PROTEIN YEEZ"/>
    <property type="match status" value="1"/>
</dbReference>
<protein>
    <submittedName>
        <fullName evidence="2">GDP-mannose 4,6-dehydratase</fullName>
    </submittedName>
</protein>
<comment type="caution">
    <text evidence="2">The sequence shown here is derived from an EMBL/GenBank/DDBJ whole genome shotgun (WGS) entry which is preliminary data.</text>
</comment>
<evidence type="ECO:0000313" key="2">
    <source>
        <dbReference type="EMBL" id="GAA1736139.1"/>
    </source>
</evidence>
<evidence type="ECO:0000259" key="1">
    <source>
        <dbReference type="Pfam" id="PF01370"/>
    </source>
</evidence>
<dbReference type="PANTHER" id="PTHR48079:SF6">
    <property type="entry name" value="NAD(P)-BINDING DOMAIN-CONTAINING PROTEIN-RELATED"/>
    <property type="match status" value="1"/>
</dbReference>
<sequence>MTILVTGGTGLVGPRLLGRLTAAGIECRALVRPGKEVPEGVQRAEGDVLSPDSLPAAVQGVTAVIHLAAVFRTRDDDLIWTVNREGTRNLIAAVEQYAPEARFLLASTSNVYDAESPHPGREDDPVAPTLAYPASKIEAEQLVRASSLTWGILRLPFIYGDQDGHLESLPQLAASMGWHPAQRLSVIHHADITTAFTLALTGAFDHRTVNIADESPLSIYEMSQIVGYSYGTSAEPLSQPWKGQMDISLARSLGFTPTISTIYQAVRNGAL</sequence>
<gene>
    <name evidence="2" type="ORF">GCM10009681_03310</name>
</gene>
<evidence type="ECO:0000313" key="3">
    <source>
        <dbReference type="Proteomes" id="UP001500655"/>
    </source>
</evidence>
<dbReference type="InterPro" id="IPR001509">
    <property type="entry name" value="Epimerase_deHydtase"/>
</dbReference>
<feature type="domain" description="NAD-dependent epimerase/dehydratase" evidence="1">
    <location>
        <begin position="3"/>
        <end position="165"/>
    </location>
</feature>
<dbReference type="SUPFAM" id="SSF51735">
    <property type="entry name" value="NAD(P)-binding Rossmann-fold domains"/>
    <property type="match status" value="1"/>
</dbReference>
<dbReference type="InterPro" id="IPR051783">
    <property type="entry name" value="NAD(P)-dependent_oxidoreduct"/>
</dbReference>
<dbReference type="RefSeq" id="WP_344075919.1">
    <property type="nucleotide sequence ID" value="NZ_BAAALS010000001.1"/>
</dbReference>
<proteinExistence type="predicted"/>
<reference evidence="2 3" key="1">
    <citation type="journal article" date="2019" name="Int. J. Syst. Evol. Microbiol.">
        <title>The Global Catalogue of Microorganisms (GCM) 10K type strain sequencing project: providing services to taxonomists for standard genome sequencing and annotation.</title>
        <authorList>
            <consortium name="The Broad Institute Genomics Platform"/>
            <consortium name="The Broad Institute Genome Sequencing Center for Infectious Disease"/>
            <person name="Wu L."/>
            <person name="Ma J."/>
        </authorList>
    </citation>
    <scope>NUCLEOTIDE SEQUENCE [LARGE SCALE GENOMIC DNA]</scope>
    <source>
        <strain evidence="2 3">JCM 13249</strain>
    </source>
</reference>
<dbReference type="InterPro" id="IPR036291">
    <property type="entry name" value="NAD(P)-bd_dom_sf"/>
</dbReference>
<accession>A0ABN2JRC0</accession>
<organism evidence="2 3">
    <name type="scientific">Luedemannella helvata</name>
    <dbReference type="NCBI Taxonomy" id="349315"/>
    <lineage>
        <taxon>Bacteria</taxon>
        <taxon>Bacillati</taxon>
        <taxon>Actinomycetota</taxon>
        <taxon>Actinomycetes</taxon>
        <taxon>Micromonosporales</taxon>
        <taxon>Micromonosporaceae</taxon>
        <taxon>Luedemannella</taxon>
    </lineage>
</organism>
<dbReference type="Gene3D" id="3.40.50.720">
    <property type="entry name" value="NAD(P)-binding Rossmann-like Domain"/>
    <property type="match status" value="1"/>
</dbReference>